<dbReference type="RefSeq" id="WP_147927112.1">
    <property type="nucleotide sequence ID" value="NZ_VKAC01000008.1"/>
</dbReference>
<dbReference type="Gene3D" id="3.30.450.20">
    <property type="entry name" value="PAS domain"/>
    <property type="match status" value="1"/>
</dbReference>
<dbReference type="PROSITE" id="PS50113">
    <property type="entry name" value="PAC"/>
    <property type="match status" value="1"/>
</dbReference>
<sequence length="801" mass="84876">MTAVDPLADLVVPSALAADGAELRRLLREQRLVSWFQPIVDLATGAVVAHEALVRGPADSPLHLPDALFGTARRHGLLPALDAACRTAAFRGASVHGLVEPLSLFVNVEPEVLDSAPLDVLLDIAASAPGQLRVVVEITERALAKRPAELLRTVERVREAGWAVALDDVGAEELSLAFMPLLRPDVVKLDLRLVQAAPGPDVAQVMNAVNAYAEDSGALVLAEGIEHTGHLRLAQALGAQLGQGWMFGRPQAVPADHLPTGALQLPRPPASTGSDALASSPFSLLPAGVELRRAPKGLLVELSKQLEREALRQGSTCVVASTFQEARHFTPATTGRYRDLAERTAFVCALGEDLPAEPMPGVRGAHLSPEDPVRGEWDVVVIAPHFSAALLARDLGDDGPDPDRRFEYALTYERSTVAAAGRALLARVAAQEETRTPAVPAPAPVPAEERGSAQGSSGTAGPLGGPLPGAAADPVPGAGSSGVSEGVVGAATGVVPDALLRRALAASTSGVCIAELRRPDQPLVYVNPAFERLTGLPAEQVLGRNCRFLQGPESDPRVVGSIRAAIRAGREWNGVLLNHRGPEREPWWNEIHLSPVRDDDGVLVQYIGVQTDVTERVRAQRELAAERDRSTAHLARIEQLAFTDPLTGLDNRRRFETRLETALWDARAGGTALAVVLLDLDGFKAVNDTHGHAAGDELLVALADRLRRRLRRGDLVCRLGGDEFLLALPGLDPASAAEQAAAVVAQVRRDLAEPVRVAAGDVAVGVSAGVALHPADGDAVTTLVHVADQRMFAEKRAHRRR</sequence>
<dbReference type="PROSITE" id="PS50887">
    <property type="entry name" value="GGDEF"/>
    <property type="match status" value="1"/>
</dbReference>
<dbReference type="CDD" id="cd01948">
    <property type="entry name" value="EAL"/>
    <property type="match status" value="1"/>
</dbReference>
<dbReference type="Pfam" id="PF13426">
    <property type="entry name" value="PAS_9"/>
    <property type="match status" value="1"/>
</dbReference>
<dbReference type="PROSITE" id="PS50112">
    <property type="entry name" value="PAS"/>
    <property type="match status" value="1"/>
</dbReference>
<accession>A0A5C8ZF43</accession>
<reference evidence="6 7" key="1">
    <citation type="submission" date="2019-07" db="EMBL/GenBank/DDBJ databases">
        <title>Quadrisphaera sp. strain DD2A genome sequencing and assembly.</title>
        <authorList>
            <person name="Kim I."/>
        </authorList>
    </citation>
    <scope>NUCLEOTIDE SEQUENCE [LARGE SCALE GENOMIC DNA]</scope>
    <source>
        <strain evidence="6 7">DD2A</strain>
    </source>
</reference>
<dbReference type="NCBIfam" id="TIGR00229">
    <property type="entry name" value="sensory_box"/>
    <property type="match status" value="1"/>
</dbReference>
<dbReference type="Gene3D" id="3.30.70.270">
    <property type="match status" value="1"/>
</dbReference>
<dbReference type="SUPFAM" id="SSF141868">
    <property type="entry name" value="EAL domain-like"/>
    <property type="match status" value="1"/>
</dbReference>
<dbReference type="PANTHER" id="PTHR44757:SF2">
    <property type="entry name" value="BIOFILM ARCHITECTURE MAINTENANCE PROTEIN MBAA"/>
    <property type="match status" value="1"/>
</dbReference>
<dbReference type="Pfam" id="PF00990">
    <property type="entry name" value="GGDEF"/>
    <property type="match status" value="1"/>
</dbReference>
<gene>
    <name evidence="6" type="ORF">FMM08_14670</name>
</gene>
<keyword evidence="7" id="KW-1185">Reference proteome</keyword>
<dbReference type="InterPro" id="IPR000014">
    <property type="entry name" value="PAS"/>
</dbReference>
<dbReference type="InterPro" id="IPR000160">
    <property type="entry name" value="GGDEF_dom"/>
</dbReference>
<evidence type="ECO:0000259" key="5">
    <source>
        <dbReference type="PROSITE" id="PS50887"/>
    </source>
</evidence>
<evidence type="ECO:0000256" key="1">
    <source>
        <dbReference type="SAM" id="MobiDB-lite"/>
    </source>
</evidence>
<evidence type="ECO:0000313" key="6">
    <source>
        <dbReference type="EMBL" id="TXR55536.1"/>
    </source>
</evidence>
<dbReference type="PROSITE" id="PS50883">
    <property type="entry name" value="EAL"/>
    <property type="match status" value="1"/>
</dbReference>
<dbReference type="OrthoDB" id="1673646at2"/>
<dbReference type="SMART" id="SM00052">
    <property type="entry name" value="EAL"/>
    <property type="match status" value="1"/>
</dbReference>
<evidence type="ECO:0000313" key="7">
    <source>
        <dbReference type="Proteomes" id="UP000321234"/>
    </source>
</evidence>
<feature type="region of interest" description="Disordered" evidence="1">
    <location>
        <begin position="431"/>
        <end position="483"/>
    </location>
</feature>
<comment type="caution">
    <text evidence="6">The sequence shown here is derived from an EMBL/GenBank/DDBJ whole genome shotgun (WGS) entry which is preliminary data.</text>
</comment>
<feature type="compositionally biased region" description="Low complexity" evidence="1">
    <location>
        <begin position="468"/>
        <end position="483"/>
    </location>
</feature>
<proteinExistence type="predicted"/>
<feature type="domain" description="PAC" evidence="3">
    <location>
        <begin position="570"/>
        <end position="625"/>
    </location>
</feature>
<dbReference type="EMBL" id="VKAC01000008">
    <property type="protein sequence ID" value="TXR55536.1"/>
    <property type="molecule type" value="Genomic_DNA"/>
</dbReference>
<dbReference type="InterPro" id="IPR052155">
    <property type="entry name" value="Biofilm_reg_signaling"/>
</dbReference>
<dbReference type="Gene3D" id="3.20.20.450">
    <property type="entry name" value="EAL domain"/>
    <property type="match status" value="1"/>
</dbReference>
<name>A0A5C8ZF43_9ACTN</name>
<evidence type="ECO:0000259" key="2">
    <source>
        <dbReference type="PROSITE" id="PS50112"/>
    </source>
</evidence>
<protein>
    <submittedName>
        <fullName evidence="6">Diguanylate cyclase</fullName>
    </submittedName>
</protein>
<dbReference type="SMART" id="SM00091">
    <property type="entry name" value="PAS"/>
    <property type="match status" value="1"/>
</dbReference>
<dbReference type="NCBIfam" id="TIGR00254">
    <property type="entry name" value="GGDEF"/>
    <property type="match status" value="1"/>
</dbReference>
<organism evidence="6 7">
    <name type="scientific">Quadrisphaera setariae</name>
    <dbReference type="NCBI Taxonomy" id="2593304"/>
    <lineage>
        <taxon>Bacteria</taxon>
        <taxon>Bacillati</taxon>
        <taxon>Actinomycetota</taxon>
        <taxon>Actinomycetes</taxon>
        <taxon>Kineosporiales</taxon>
        <taxon>Kineosporiaceae</taxon>
        <taxon>Quadrisphaera</taxon>
    </lineage>
</organism>
<dbReference type="Proteomes" id="UP000321234">
    <property type="component" value="Unassembled WGS sequence"/>
</dbReference>
<dbReference type="Pfam" id="PF10069">
    <property type="entry name" value="DICT"/>
    <property type="match status" value="1"/>
</dbReference>
<dbReference type="InterPro" id="IPR000700">
    <property type="entry name" value="PAS-assoc_C"/>
</dbReference>
<dbReference type="AlphaFoldDB" id="A0A5C8ZF43"/>
<evidence type="ECO:0000259" key="4">
    <source>
        <dbReference type="PROSITE" id="PS50883"/>
    </source>
</evidence>
<dbReference type="InterPro" id="IPR043128">
    <property type="entry name" value="Rev_trsase/Diguanyl_cyclase"/>
</dbReference>
<feature type="domain" description="GGDEF" evidence="5">
    <location>
        <begin position="671"/>
        <end position="801"/>
    </location>
</feature>
<dbReference type="InterPro" id="IPR035919">
    <property type="entry name" value="EAL_sf"/>
</dbReference>
<dbReference type="InterPro" id="IPR029787">
    <property type="entry name" value="Nucleotide_cyclase"/>
</dbReference>
<dbReference type="CDD" id="cd00130">
    <property type="entry name" value="PAS"/>
    <property type="match status" value="1"/>
</dbReference>
<dbReference type="PANTHER" id="PTHR44757">
    <property type="entry name" value="DIGUANYLATE CYCLASE DGCP"/>
    <property type="match status" value="1"/>
</dbReference>
<dbReference type="SUPFAM" id="SSF55785">
    <property type="entry name" value="PYP-like sensor domain (PAS domain)"/>
    <property type="match status" value="1"/>
</dbReference>
<dbReference type="InterPro" id="IPR001633">
    <property type="entry name" value="EAL_dom"/>
</dbReference>
<dbReference type="SMART" id="SM00267">
    <property type="entry name" value="GGDEF"/>
    <property type="match status" value="1"/>
</dbReference>
<dbReference type="CDD" id="cd01949">
    <property type="entry name" value="GGDEF"/>
    <property type="match status" value="1"/>
</dbReference>
<feature type="domain" description="EAL" evidence="4">
    <location>
        <begin position="16"/>
        <end position="264"/>
    </location>
</feature>
<dbReference type="SUPFAM" id="SSF55073">
    <property type="entry name" value="Nucleotide cyclase"/>
    <property type="match status" value="1"/>
</dbReference>
<feature type="domain" description="PAS" evidence="2">
    <location>
        <begin position="496"/>
        <end position="569"/>
    </location>
</feature>
<dbReference type="InterPro" id="IPR019278">
    <property type="entry name" value="DICT_dom"/>
</dbReference>
<dbReference type="Pfam" id="PF00563">
    <property type="entry name" value="EAL"/>
    <property type="match status" value="1"/>
</dbReference>
<evidence type="ECO:0000259" key="3">
    <source>
        <dbReference type="PROSITE" id="PS50113"/>
    </source>
</evidence>
<dbReference type="InterPro" id="IPR035965">
    <property type="entry name" value="PAS-like_dom_sf"/>
</dbReference>